<dbReference type="AlphaFoldDB" id="A0AAW1CGC5"/>
<keyword evidence="3" id="KW-1185">Reference proteome</keyword>
<evidence type="ECO:0000313" key="3">
    <source>
        <dbReference type="Proteomes" id="UP001461498"/>
    </source>
</evidence>
<sequence>MQLFCIRYNKAMRRLYQNFKLIRSTVLPNRTAQSCKILYPLYLKNGLSLLKFFIFFIFCFPF</sequence>
<evidence type="ECO:0000256" key="1">
    <source>
        <dbReference type="SAM" id="Phobius"/>
    </source>
</evidence>
<organism evidence="2 3">
    <name type="scientific">Rhynocoris fuscipes</name>
    <dbReference type="NCBI Taxonomy" id="488301"/>
    <lineage>
        <taxon>Eukaryota</taxon>
        <taxon>Metazoa</taxon>
        <taxon>Ecdysozoa</taxon>
        <taxon>Arthropoda</taxon>
        <taxon>Hexapoda</taxon>
        <taxon>Insecta</taxon>
        <taxon>Pterygota</taxon>
        <taxon>Neoptera</taxon>
        <taxon>Paraneoptera</taxon>
        <taxon>Hemiptera</taxon>
        <taxon>Heteroptera</taxon>
        <taxon>Panheteroptera</taxon>
        <taxon>Cimicomorpha</taxon>
        <taxon>Reduviidae</taxon>
        <taxon>Harpactorinae</taxon>
        <taxon>Harpactorini</taxon>
        <taxon>Rhynocoris</taxon>
    </lineage>
</organism>
<accession>A0AAW1CGC5</accession>
<keyword evidence="1" id="KW-1133">Transmembrane helix</keyword>
<keyword evidence="1" id="KW-0812">Transmembrane</keyword>
<dbReference type="EMBL" id="JAPXFL010000014">
    <property type="protein sequence ID" value="KAK9497419.1"/>
    <property type="molecule type" value="Genomic_DNA"/>
</dbReference>
<evidence type="ECO:0000313" key="2">
    <source>
        <dbReference type="EMBL" id="KAK9497419.1"/>
    </source>
</evidence>
<name>A0AAW1CGC5_9HEMI</name>
<reference evidence="2 3" key="1">
    <citation type="submission" date="2022-12" db="EMBL/GenBank/DDBJ databases">
        <title>Chromosome-level genome assembly of true bugs.</title>
        <authorList>
            <person name="Ma L."/>
            <person name="Li H."/>
        </authorList>
    </citation>
    <scope>NUCLEOTIDE SEQUENCE [LARGE SCALE GENOMIC DNA]</scope>
    <source>
        <strain evidence="2">Lab_2022b</strain>
    </source>
</reference>
<gene>
    <name evidence="2" type="ORF">O3M35_004129</name>
</gene>
<dbReference type="Proteomes" id="UP001461498">
    <property type="component" value="Unassembled WGS sequence"/>
</dbReference>
<comment type="caution">
    <text evidence="2">The sequence shown here is derived from an EMBL/GenBank/DDBJ whole genome shotgun (WGS) entry which is preliminary data.</text>
</comment>
<protein>
    <submittedName>
        <fullName evidence="2">Uncharacterized protein</fullName>
    </submittedName>
</protein>
<feature type="transmembrane region" description="Helical" evidence="1">
    <location>
        <begin position="37"/>
        <end position="60"/>
    </location>
</feature>
<proteinExistence type="predicted"/>
<keyword evidence="1" id="KW-0472">Membrane</keyword>